<feature type="compositionally biased region" description="Basic residues" evidence="1">
    <location>
        <begin position="195"/>
        <end position="211"/>
    </location>
</feature>
<feature type="compositionally biased region" description="Basic residues" evidence="1">
    <location>
        <begin position="240"/>
        <end position="257"/>
    </location>
</feature>
<dbReference type="EC" id="1.3.8.8" evidence="2"/>
<name>A0A6J4HM51_9ACTN</name>
<feature type="compositionally biased region" description="Gly residues" evidence="1">
    <location>
        <begin position="28"/>
        <end position="37"/>
    </location>
</feature>
<feature type="compositionally biased region" description="Low complexity" evidence="1">
    <location>
        <begin position="17"/>
        <end position="27"/>
    </location>
</feature>
<feature type="compositionally biased region" description="Low complexity" evidence="1">
    <location>
        <begin position="89"/>
        <end position="102"/>
    </location>
</feature>
<feature type="compositionally biased region" description="Basic and acidic residues" evidence="1">
    <location>
        <begin position="71"/>
        <end position="88"/>
    </location>
</feature>
<evidence type="ECO:0000313" key="2">
    <source>
        <dbReference type="EMBL" id="CAA9228242.1"/>
    </source>
</evidence>
<evidence type="ECO:0000256" key="1">
    <source>
        <dbReference type="SAM" id="MobiDB-lite"/>
    </source>
</evidence>
<organism evidence="2">
    <name type="scientific">uncultured Acidimicrobiales bacterium</name>
    <dbReference type="NCBI Taxonomy" id="310071"/>
    <lineage>
        <taxon>Bacteria</taxon>
        <taxon>Bacillati</taxon>
        <taxon>Actinomycetota</taxon>
        <taxon>Acidimicrobiia</taxon>
        <taxon>Acidimicrobiales</taxon>
        <taxon>environmental samples</taxon>
    </lineage>
</organism>
<feature type="compositionally biased region" description="Basic and acidic residues" evidence="1">
    <location>
        <begin position="321"/>
        <end position="334"/>
    </location>
</feature>
<dbReference type="GO" id="GO:0004466">
    <property type="term" value="F:long-chain fatty acyl-CoA dehydrogenase activity"/>
    <property type="evidence" value="ECO:0007669"/>
    <property type="project" value="UniProtKB-EC"/>
</dbReference>
<feature type="non-terminal residue" evidence="2">
    <location>
        <position position="1"/>
    </location>
</feature>
<dbReference type="EMBL" id="CADCSY010000043">
    <property type="protein sequence ID" value="CAA9228242.1"/>
    <property type="molecule type" value="Genomic_DNA"/>
</dbReference>
<gene>
    <name evidence="2" type="ORF">AVDCRST_MAG20-1061</name>
</gene>
<feature type="region of interest" description="Disordered" evidence="1">
    <location>
        <begin position="1"/>
        <end position="375"/>
    </location>
</feature>
<sequence length="394" mass="42697">GLRAAARRRSPPRRRAGLAGRPPVAVGAGAGRGGPGGPALAEALGARRRPGAPARDRRGAAAGGGAQTRQPHRDRLGRPHDRARRDARPAAALPPRAPLGRGDLVPALQRTRGRVGPRRPQHQGGAGRRQLGRARPEGVDVARPQRPLRDPDRPHRSRRGQAQGHLVLRVPDGHARDRDPADHRDDGGPHVQRGVPRRRPPPRRRPHRRGPRGLDAGQGDAVERAGLALIGRRAVGQRSRSLRPVRRGAGRGGHRRPAPAPAARGALDRGGDPPPHPAANGERPRAGGAAGARGLDPEDAGRRARPVDHGPGQGPRRQRRDARDCRPARPERPPRLVLRVPVRPRPHRRRRDERGAAQHRRRAGARPAPRRGRRGWPHLRRDLTVWLGPAADCL</sequence>
<feature type="compositionally biased region" description="Basic and acidic residues" evidence="1">
    <location>
        <begin position="295"/>
        <end position="308"/>
    </location>
</feature>
<feature type="compositionally biased region" description="Basic residues" evidence="1">
    <location>
        <begin position="1"/>
        <end position="16"/>
    </location>
</feature>
<feature type="non-terminal residue" evidence="2">
    <location>
        <position position="394"/>
    </location>
</feature>
<proteinExistence type="predicted"/>
<feature type="compositionally biased region" description="Basic and acidic residues" evidence="1">
    <location>
        <begin position="171"/>
        <end position="188"/>
    </location>
</feature>
<feature type="compositionally biased region" description="Basic residues" evidence="1">
    <location>
        <begin position="342"/>
        <end position="375"/>
    </location>
</feature>
<dbReference type="AlphaFoldDB" id="A0A6J4HM51"/>
<feature type="compositionally biased region" description="Basic residues" evidence="1">
    <location>
        <begin position="111"/>
        <end position="121"/>
    </location>
</feature>
<protein>
    <submittedName>
        <fullName evidence="2">Acyl-CoA dehydrogenase, long-chain specific</fullName>
        <ecNumber evidence="2">1.3.8.8</ecNumber>
    </submittedName>
</protein>
<reference evidence="2" key="1">
    <citation type="submission" date="2020-02" db="EMBL/GenBank/DDBJ databases">
        <authorList>
            <person name="Meier V. D."/>
        </authorList>
    </citation>
    <scope>NUCLEOTIDE SEQUENCE</scope>
    <source>
        <strain evidence="2">AVDCRST_MAG20</strain>
    </source>
</reference>
<keyword evidence="2" id="KW-0560">Oxidoreductase</keyword>
<accession>A0A6J4HM51</accession>